<keyword evidence="3" id="KW-1185">Reference proteome</keyword>
<protein>
    <submittedName>
        <fullName evidence="2">Uncharacterized protein</fullName>
    </submittedName>
</protein>
<evidence type="ECO:0000313" key="2">
    <source>
        <dbReference type="EMBL" id="GAX87523.1"/>
    </source>
</evidence>
<dbReference type="Proteomes" id="UP000217944">
    <property type="component" value="Unassembled WGS sequence"/>
</dbReference>
<dbReference type="EMBL" id="BDME01000001">
    <property type="protein sequence ID" value="GAX87523.1"/>
    <property type="molecule type" value="Genomic_DNA"/>
</dbReference>
<keyword evidence="1" id="KW-0812">Transmembrane</keyword>
<gene>
    <name evidence="2" type="ORF">LNAT_P0819</name>
</gene>
<proteinExistence type="predicted"/>
<reference evidence="2 3" key="1">
    <citation type="journal article" date="2017" name="Syst. Appl. Microbiol.">
        <title>Lebetimonas natsushimae sp. nov., a novel strictly anaerobic, moderately thermophilic chemoautotroph isolated from a deep-sea hydrothermal vent polychaete nest in the Mid-Okinawa Trough.</title>
        <authorList>
            <person name="Nagata R."/>
            <person name="Takaki Y."/>
            <person name="Tame A."/>
            <person name="Nunoura T."/>
            <person name="Muto H."/>
            <person name="Mino S."/>
            <person name="Sawayama S."/>
            <person name="Takai K."/>
            <person name="Nakagawa S."/>
        </authorList>
    </citation>
    <scope>NUCLEOTIDE SEQUENCE [LARGE SCALE GENOMIC DNA]</scope>
    <source>
        <strain evidence="2 3">HS1857</strain>
    </source>
</reference>
<feature type="transmembrane region" description="Helical" evidence="1">
    <location>
        <begin position="6"/>
        <end position="26"/>
    </location>
</feature>
<evidence type="ECO:0000256" key="1">
    <source>
        <dbReference type="SAM" id="Phobius"/>
    </source>
</evidence>
<dbReference type="RefSeq" id="WP_096258653.1">
    <property type="nucleotide sequence ID" value="NZ_BDME01000001.1"/>
</dbReference>
<evidence type="ECO:0000313" key="3">
    <source>
        <dbReference type="Proteomes" id="UP000217944"/>
    </source>
</evidence>
<dbReference type="AlphaFoldDB" id="A0A292YDT2"/>
<keyword evidence="1" id="KW-0472">Membrane</keyword>
<name>A0A292YDT2_9BACT</name>
<organism evidence="2 3">
    <name type="scientific">Lebetimonas natsushimae</name>
    <dbReference type="NCBI Taxonomy" id="1936991"/>
    <lineage>
        <taxon>Bacteria</taxon>
        <taxon>Pseudomonadati</taxon>
        <taxon>Campylobacterota</taxon>
        <taxon>Epsilonproteobacteria</taxon>
        <taxon>Nautiliales</taxon>
        <taxon>Nautiliaceae</taxon>
        <taxon>Lebetimonas</taxon>
    </lineage>
</organism>
<dbReference type="OrthoDB" id="9937433at2"/>
<sequence length="94" mass="10739">MSATTMIYIVALLSVSLAVIFLLLILKPNKVTKEKLEKILGDEALKNLKNAKDETEMKQIIRNLPKKTRTKLKVLLESQDIREAIKAINEHIRN</sequence>
<keyword evidence="1" id="KW-1133">Transmembrane helix</keyword>
<comment type="caution">
    <text evidence="2">The sequence shown here is derived from an EMBL/GenBank/DDBJ whole genome shotgun (WGS) entry which is preliminary data.</text>
</comment>
<accession>A0A292YDT2</accession>